<dbReference type="PANTHER" id="PTHR12507">
    <property type="entry name" value="REDUCED GROWTH PHENOTYPE 1 RGP1, YEAST -RELATED"/>
    <property type="match status" value="1"/>
</dbReference>
<dbReference type="Pfam" id="PF08737">
    <property type="entry name" value="Rgp1"/>
    <property type="match status" value="1"/>
</dbReference>
<dbReference type="InParanoid" id="A0A316YYF1"/>
<keyword evidence="3" id="KW-1185">Reference proteome</keyword>
<dbReference type="AlphaFoldDB" id="A0A316YYF1"/>
<organism evidence="2 3">
    <name type="scientific">Acaromyces ingoldii</name>
    <dbReference type="NCBI Taxonomy" id="215250"/>
    <lineage>
        <taxon>Eukaryota</taxon>
        <taxon>Fungi</taxon>
        <taxon>Dikarya</taxon>
        <taxon>Basidiomycota</taxon>
        <taxon>Ustilaginomycotina</taxon>
        <taxon>Exobasidiomycetes</taxon>
        <taxon>Exobasidiales</taxon>
        <taxon>Cryptobasidiaceae</taxon>
        <taxon>Acaromyces</taxon>
    </lineage>
</organism>
<dbReference type="InterPro" id="IPR014848">
    <property type="entry name" value="Rgp1"/>
</dbReference>
<sequence>MNRSRSIARVVRIAATLETHEAIEPTLATLPSARSRQMTKRVHAEFHQDTLDAGQVGFQLTIPSGATPDFVTSGMRLAWTVRMSFLTLSAPRPAEEGNKKRAVPPVHLEEASSSRDAFSAYHAALRGVSSLSGPHTPKSVSVLSKEDDGEAREDEANPNQEAKLEIVECAVPLHVLAHSTRFRTGSVSFTA</sequence>
<reference evidence="2" key="1">
    <citation type="journal article" date="2018" name="Mol. Biol. Evol.">
        <title>Broad Genomic Sampling Reveals a Smut Pathogenic Ancestry of the Fungal Clade Ustilaginomycotina.</title>
        <authorList>
            <person name="Kijpornyongpan T."/>
            <person name="Mondo S.J."/>
            <person name="Barry K."/>
            <person name="Sandor L."/>
            <person name="Lee J."/>
            <person name="Lipzen A."/>
            <person name="Pangilinan J."/>
            <person name="LaButti K."/>
            <person name="Hainaut M."/>
            <person name="Henrissat B."/>
            <person name="Grigoriev I.V."/>
            <person name="Spatafora J.W."/>
            <person name="Aime M.C."/>
        </authorList>
    </citation>
    <scope>NUCLEOTIDE SEQUENCE [LARGE SCALE GENOMIC DNA]</scope>
    <source>
        <strain evidence="2">MCA 4198</strain>
    </source>
</reference>
<evidence type="ECO:0000256" key="1">
    <source>
        <dbReference type="SAM" id="MobiDB-lite"/>
    </source>
</evidence>
<dbReference type="Proteomes" id="UP000245768">
    <property type="component" value="Unassembled WGS sequence"/>
</dbReference>
<feature type="compositionally biased region" description="Polar residues" evidence="1">
    <location>
        <begin position="129"/>
        <end position="142"/>
    </location>
</feature>
<dbReference type="OrthoDB" id="1918at2759"/>
<dbReference type="EMBL" id="KZ819634">
    <property type="protein sequence ID" value="PWN93113.1"/>
    <property type="molecule type" value="Genomic_DNA"/>
</dbReference>
<gene>
    <name evidence="2" type="ORF">FA10DRAFT_263815</name>
</gene>
<dbReference type="RefSeq" id="XP_025380311.1">
    <property type="nucleotide sequence ID" value="XM_025520385.1"/>
</dbReference>
<accession>A0A316YYF1</accession>
<name>A0A316YYF1_9BASI</name>
<dbReference type="GeneID" id="37042301"/>
<feature type="region of interest" description="Disordered" evidence="1">
    <location>
        <begin position="129"/>
        <end position="160"/>
    </location>
</feature>
<protein>
    <submittedName>
        <fullName evidence="2">Rgp1-domain-containing protein</fullName>
    </submittedName>
</protein>
<evidence type="ECO:0000313" key="3">
    <source>
        <dbReference type="Proteomes" id="UP000245768"/>
    </source>
</evidence>
<dbReference type="STRING" id="215250.A0A316YYF1"/>
<proteinExistence type="predicted"/>
<evidence type="ECO:0000313" key="2">
    <source>
        <dbReference type="EMBL" id="PWN93113.1"/>
    </source>
</evidence>